<evidence type="ECO:0008006" key="4">
    <source>
        <dbReference type="Google" id="ProtNLM"/>
    </source>
</evidence>
<reference evidence="3" key="1">
    <citation type="journal article" date="2019" name="Int. J. Syst. Evol. Microbiol.">
        <title>The Global Catalogue of Microorganisms (GCM) 10K type strain sequencing project: providing services to taxonomists for standard genome sequencing and annotation.</title>
        <authorList>
            <consortium name="The Broad Institute Genomics Platform"/>
            <consortium name="The Broad Institute Genome Sequencing Center for Infectious Disease"/>
            <person name="Wu L."/>
            <person name="Ma J."/>
        </authorList>
    </citation>
    <scope>NUCLEOTIDE SEQUENCE [LARGE SCALE GENOMIC DNA]</scope>
    <source>
        <strain evidence="3">KCTC 42441</strain>
    </source>
</reference>
<protein>
    <recommendedName>
        <fullName evidence="4">DUF2178 domain-containing protein</fullName>
    </recommendedName>
</protein>
<feature type="transmembrane region" description="Helical" evidence="1">
    <location>
        <begin position="53"/>
        <end position="74"/>
    </location>
</feature>
<dbReference type="EMBL" id="JBHRYA010000007">
    <property type="protein sequence ID" value="MFC3716238.1"/>
    <property type="molecule type" value="Genomic_DNA"/>
</dbReference>
<feature type="transmembrane region" description="Helical" evidence="1">
    <location>
        <begin position="21"/>
        <end position="41"/>
    </location>
</feature>
<evidence type="ECO:0000313" key="2">
    <source>
        <dbReference type="EMBL" id="MFC3716238.1"/>
    </source>
</evidence>
<name>A0ABV7XKD4_9GAMM</name>
<evidence type="ECO:0000313" key="3">
    <source>
        <dbReference type="Proteomes" id="UP001595705"/>
    </source>
</evidence>
<keyword evidence="1" id="KW-0472">Membrane</keyword>
<gene>
    <name evidence="2" type="ORF">ACFONC_08745</name>
</gene>
<accession>A0ABV7XKD4</accession>
<sequence length="155" mass="16898">MRHDQPGQPLADLYKPVPYRTSPFAIILLCAVAAGAVVIFSNLRWPALKDAGWWQLAIFAGSALVLAAIAFPVVRRFEARALARREARGEPPRMARTGLGAWLFATLLFGGGGVFVMWSVLTSDDIDVEKLGVALASLGIGIACARPIWTRIRRR</sequence>
<keyword evidence="1" id="KW-0812">Transmembrane</keyword>
<proteinExistence type="predicted"/>
<organism evidence="2 3">
    <name type="scientific">Luteimonas soli</name>
    <dbReference type="NCBI Taxonomy" id="1648966"/>
    <lineage>
        <taxon>Bacteria</taxon>
        <taxon>Pseudomonadati</taxon>
        <taxon>Pseudomonadota</taxon>
        <taxon>Gammaproteobacteria</taxon>
        <taxon>Lysobacterales</taxon>
        <taxon>Lysobacteraceae</taxon>
        <taxon>Luteimonas</taxon>
    </lineage>
</organism>
<evidence type="ECO:0000256" key="1">
    <source>
        <dbReference type="SAM" id="Phobius"/>
    </source>
</evidence>
<keyword evidence="3" id="KW-1185">Reference proteome</keyword>
<comment type="caution">
    <text evidence="2">The sequence shown here is derived from an EMBL/GenBank/DDBJ whole genome shotgun (WGS) entry which is preliminary data.</text>
</comment>
<dbReference type="RefSeq" id="WP_386743348.1">
    <property type="nucleotide sequence ID" value="NZ_JBHRYA010000007.1"/>
</dbReference>
<feature type="transmembrane region" description="Helical" evidence="1">
    <location>
        <begin position="95"/>
        <end position="119"/>
    </location>
</feature>
<keyword evidence="1" id="KW-1133">Transmembrane helix</keyword>
<dbReference type="Proteomes" id="UP001595705">
    <property type="component" value="Unassembled WGS sequence"/>
</dbReference>
<feature type="transmembrane region" description="Helical" evidence="1">
    <location>
        <begin position="131"/>
        <end position="149"/>
    </location>
</feature>